<evidence type="ECO:0000259" key="6">
    <source>
        <dbReference type="PROSITE" id="PS51635"/>
    </source>
</evidence>
<evidence type="ECO:0000256" key="1">
    <source>
        <dbReference type="ARBA" id="ARBA00022801"/>
    </source>
</evidence>
<dbReference type="PROSITE" id="PS51635">
    <property type="entry name" value="PNPLA"/>
    <property type="match status" value="1"/>
</dbReference>
<dbReference type="eggNOG" id="COG1752">
    <property type="taxonomic scope" value="Bacteria"/>
</dbReference>
<comment type="caution">
    <text evidence="7">The sequence shown here is derived from an EMBL/GenBank/DDBJ whole genome shotgun (WGS) entry which is preliminary data.</text>
</comment>
<feature type="region of interest" description="Disordered" evidence="5">
    <location>
        <begin position="240"/>
        <end position="304"/>
    </location>
</feature>
<dbReference type="Proteomes" id="UP000009888">
    <property type="component" value="Unassembled WGS sequence"/>
</dbReference>
<organism evidence="7 8">
    <name type="scientific">Actinobaculum massiliense ACS-171-V-Col2</name>
    <dbReference type="NCBI Taxonomy" id="883066"/>
    <lineage>
        <taxon>Bacteria</taxon>
        <taxon>Bacillati</taxon>
        <taxon>Actinomycetota</taxon>
        <taxon>Actinomycetes</taxon>
        <taxon>Actinomycetales</taxon>
        <taxon>Actinomycetaceae</taxon>
        <taxon>Actinobaculum</taxon>
    </lineage>
</organism>
<keyword evidence="3 4" id="KW-0443">Lipid metabolism</keyword>
<proteinExistence type="predicted"/>
<dbReference type="RefSeq" id="WP_007001358.1">
    <property type="nucleotide sequence ID" value="NZ_JH992955.1"/>
</dbReference>
<dbReference type="InterPro" id="IPR002641">
    <property type="entry name" value="PNPLA_dom"/>
</dbReference>
<reference evidence="7 8" key="1">
    <citation type="submission" date="2012-09" db="EMBL/GenBank/DDBJ databases">
        <title>The Genome Sequence of Actinobaculum massiliae ACS-171-V-COL2.</title>
        <authorList>
            <consortium name="The Broad Institute Genome Sequencing Platform"/>
            <person name="Earl A."/>
            <person name="Ward D."/>
            <person name="Feldgarden M."/>
            <person name="Gevers D."/>
            <person name="Saerens B."/>
            <person name="Vaneechoutte M."/>
            <person name="Walker B."/>
            <person name="Young S.K."/>
            <person name="Zeng Q."/>
            <person name="Gargeya S."/>
            <person name="Fitzgerald M."/>
            <person name="Haas B."/>
            <person name="Abouelleil A."/>
            <person name="Alvarado L."/>
            <person name="Arachchi H.M."/>
            <person name="Berlin A."/>
            <person name="Chapman S.B."/>
            <person name="Goldberg J."/>
            <person name="Griggs A."/>
            <person name="Gujja S."/>
            <person name="Hansen M."/>
            <person name="Howarth C."/>
            <person name="Imamovic A."/>
            <person name="Larimer J."/>
            <person name="McCowen C."/>
            <person name="Montmayeur A."/>
            <person name="Murphy C."/>
            <person name="Neiman D."/>
            <person name="Pearson M."/>
            <person name="Priest M."/>
            <person name="Roberts A."/>
            <person name="Saif S."/>
            <person name="Shea T."/>
            <person name="Sisk P."/>
            <person name="Sykes S."/>
            <person name="Wortman J."/>
            <person name="Nusbaum C."/>
            <person name="Birren B."/>
        </authorList>
    </citation>
    <scope>NUCLEOTIDE SEQUENCE [LARGE SCALE GENOMIC DNA]</scope>
    <source>
        <strain evidence="8">ACS-171-V-Col2</strain>
    </source>
</reference>
<evidence type="ECO:0000256" key="5">
    <source>
        <dbReference type="SAM" id="MobiDB-lite"/>
    </source>
</evidence>
<evidence type="ECO:0000256" key="3">
    <source>
        <dbReference type="ARBA" id="ARBA00023098"/>
    </source>
</evidence>
<dbReference type="GO" id="GO:0016042">
    <property type="term" value="P:lipid catabolic process"/>
    <property type="evidence" value="ECO:0007669"/>
    <property type="project" value="UniProtKB-UniRule"/>
</dbReference>
<dbReference type="HOGENOM" id="CLU_047251_2_1_11"/>
<accession>K9ECM0</accession>
<evidence type="ECO:0000313" key="8">
    <source>
        <dbReference type="Proteomes" id="UP000009888"/>
    </source>
</evidence>
<dbReference type="SUPFAM" id="SSF52151">
    <property type="entry name" value="FabD/lysophospholipase-like"/>
    <property type="match status" value="1"/>
</dbReference>
<dbReference type="AlphaFoldDB" id="K9ECM0"/>
<evidence type="ECO:0000256" key="4">
    <source>
        <dbReference type="PROSITE-ProRule" id="PRU01161"/>
    </source>
</evidence>
<protein>
    <recommendedName>
        <fullName evidence="6">PNPLA domain-containing protein</fullName>
    </recommendedName>
</protein>
<dbReference type="PANTHER" id="PTHR14226">
    <property type="entry name" value="NEUROPATHY TARGET ESTERASE/SWISS CHEESE D.MELANOGASTER"/>
    <property type="match status" value="1"/>
</dbReference>
<comment type="caution">
    <text evidence="4">Lacks conserved residue(s) required for the propagation of feature annotation.</text>
</comment>
<dbReference type="STRING" id="202789.GCA_001457435_00962"/>
<feature type="active site" description="Nucleophile" evidence="4">
    <location>
        <position position="38"/>
    </location>
</feature>
<gene>
    <name evidence="7" type="ORF">HMPREF9233_01152</name>
</gene>
<dbReference type="InterPro" id="IPR016035">
    <property type="entry name" value="Acyl_Trfase/lysoPLipase"/>
</dbReference>
<evidence type="ECO:0000256" key="2">
    <source>
        <dbReference type="ARBA" id="ARBA00022963"/>
    </source>
</evidence>
<dbReference type="Pfam" id="PF01734">
    <property type="entry name" value="Patatin"/>
    <property type="match status" value="1"/>
</dbReference>
<dbReference type="PATRIC" id="fig|883066.3.peg.1211"/>
<dbReference type="GO" id="GO:0016787">
    <property type="term" value="F:hydrolase activity"/>
    <property type="evidence" value="ECO:0007669"/>
    <property type="project" value="UniProtKB-UniRule"/>
</dbReference>
<feature type="domain" description="PNPLA" evidence="6">
    <location>
        <begin position="5"/>
        <end position="165"/>
    </location>
</feature>
<name>K9ECM0_9ACTO</name>
<keyword evidence="1 4" id="KW-0378">Hydrolase</keyword>
<feature type="short sequence motif" description="DGA/G" evidence="4">
    <location>
        <begin position="152"/>
        <end position="154"/>
    </location>
</feature>
<feature type="active site" description="Proton acceptor" evidence="4">
    <location>
        <position position="152"/>
    </location>
</feature>
<feature type="compositionally biased region" description="Basic and acidic residues" evidence="5">
    <location>
        <begin position="253"/>
        <end position="292"/>
    </location>
</feature>
<dbReference type="EMBL" id="AGWL01000006">
    <property type="protein sequence ID" value="EKU95014.1"/>
    <property type="molecule type" value="Genomic_DNA"/>
</dbReference>
<dbReference type="PANTHER" id="PTHR14226:SF76">
    <property type="entry name" value="NTE FAMILY PROTEIN RSSA"/>
    <property type="match status" value="1"/>
</dbReference>
<dbReference type="Gene3D" id="3.40.1090.10">
    <property type="entry name" value="Cytosolic phospholipase A2 catalytic domain"/>
    <property type="match status" value="2"/>
</dbReference>
<keyword evidence="8" id="KW-1185">Reference proteome</keyword>
<dbReference type="InterPro" id="IPR050301">
    <property type="entry name" value="NTE"/>
</dbReference>
<keyword evidence="2 4" id="KW-0442">Lipid degradation</keyword>
<feature type="short sequence motif" description="GXSXG" evidence="4">
    <location>
        <begin position="36"/>
        <end position="40"/>
    </location>
</feature>
<sequence length="390" mass="42102">MKIALVLGSGGARGWAHIGVIQELEARGHTVVAVAGTSIGAVVGGAYAAGKFADLTDWIVSLTKHDVRKMYDWSLGGPGLLKGEKITKAVEEVIGNPRIENLRFPFTAVATDIIAGREVWFQRGPLMTAIRASFSIPTFFWPVRVGDRILADGGILNPLPVEPLLATDFDAVVAVDLRGPALRDPREILRAADAAEKREAENSLGAGIARSVKSIADSDFIQRASAAVEDVVQAVSFRASTADADTAEEGEPGEAREPAEDRELAEGREHREPAADRDANRELGADEPHDFTGEPSFSSYPVESHLQAESYEELPKSLKLLEVTDMAISVMQDQIGRFRAASMPVSVHINIPNDIVGTLDFHEGTKMIEYGREQAVKALDEFEGKLRAGQ</sequence>
<evidence type="ECO:0000313" key="7">
    <source>
        <dbReference type="EMBL" id="EKU95014.1"/>
    </source>
</evidence>